<dbReference type="SUPFAM" id="SSF81321">
    <property type="entry name" value="Family A G protein-coupled receptor-like"/>
    <property type="match status" value="1"/>
</dbReference>
<dbReference type="PANTHER" id="PTHR47760">
    <property type="entry name" value="G-PROTEIN COUPLED RECEPTOR B0563.6-LIKE PROTEIN-RELATED"/>
    <property type="match status" value="1"/>
</dbReference>
<dbReference type="InterPro" id="IPR053093">
    <property type="entry name" value="GPCR-like"/>
</dbReference>
<organism evidence="8 9">
    <name type="scientific">Ditylenchus dipsaci</name>
    <dbReference type="NCBI Taxonomy" id="166011"/>
    <lineage>
        <taxon>Eukaryota</taxon>
        <taxon>Metazoa</taxon>
        <taxon>Ecdysozoa</taxon>
        <taxon>Nematoda</taxon>
        <taxon>Chromadorea</taxon>
        <taxon>Rhabditida</taxon>
        <taxon>Tylenchina</taxon>
        <taxon>Tylenchomorpha</taxon>
        <taxon>Sphaerularioidea</taxon>
        <taxon>Anguinidae</taxon>
        <taxon>Anguininae</taxon>
        <taxon>Ditylenchus</taxon>
    </lineage>
</organism>
<proteinExistence type="inferred from homology"/>
<protein>
    <submittedName>
        <fullName evidence="9">G-protein coupled receptors family 1 profile domain-containing protein</fullName>
    </submittedName>
</protein>
<keyword evidence="5" id="KW-0807">Transducer</keyword>
<evidence type="ECO:0000256" key="5">
    <source>
        <dbReference type="RuleBase" id="RU000688"/>
    </source>
</evidence>
<keyword evidence="2 5" id="KW-0812">Transmembrane</keyword>
<dbReference type="InterPro" id="IPR017452">
    <property type="entry name" value="GPCR_Rhodpsn_7TM"/>
</dbReference>
<evidence type="ECO:0000256" key="2">
    <source>
        <dbReference type="ARBA" id="ARBA00022692"/>
    </source>
</evidence>
<evidence type="ECO:0000256" key="1">
    <source>
        <dbReference type="ARBA" id="ARBA00004370"/>
    </source>
</evidence>
<dbReference type="GO" id="GO:0004930">
    <property type="term" value="F:G protein-coupled receptor activity"/>
    <property type="evidence" value="ECO:0007669"/>
    <property type="project" value="UniProtKB-KW"/>
</dbReference>
<keyword evidence="4 6" id="KW-0472">Membrane</keyword>
<dbReference type="PRINTS" id="PR00237">
    <property type="entry name" value="GPCRRHODOPSN"/>
</dbReference>
<feature type="domain" description="G-protein coupled receptors family 1 profile" evidence="7">
    <location>
        <begin position="276"/>
        <end position="326"/>
    </location>
</feature>
<evidence type="ECO:0000313" key="9">
    <source>
        <dbReference type="WBParaSite" id="jg7758.1"/>
    </source>
</evidence>
<dbReference type="PROSITE" id="PS50262">
    <property type="entry name" value="G_PROTEIN_RECEP_F1_2"/>
    <property type="match status" value="1"/>
</dbReference>
<feature type="transmembrane region" description="Helical" evidence="6">
    <location>
        <begin position="208"/>
        <end position="229"/>
    </location>
</feature>
<evidence type="ECO:0000256" key="3">
    <source>
        <dbReference type="ARBA" id="ARBA00022989"/>
    </source>
</evidence>
<sequence>MTGYKNTSYKTSYKQVTDRRIGRNRHRKSDLLKKPANIISYHFNHQLVTGLCSIFQCSKLSTTTIVFPTCISLVCKFLFLLFYFTNYINAKETAFSSSISLQQEHATEKVVATILGTFESDDLANSHLGLFVDDAALQSQVRLLQQDQEFQENMSLSLILANDSNSYDQLLVNSLSNYSDNQNELINERYKQLLTSTIDWRVEYIAHFYVMPVLLLIGFINQCLNLLTLSTLPPLGYMYLKASALADTWNAHNPYSRIAMLFHAHIELPLANSLITASALCLVAMTIDRYLSIRHPIAFFNSPDSRSRIRVTLTVIFILSFAIFIPSCWQRVLRANSQNRPDISAVLLNIEMIRSLRRISKNRHTQRVAHTEVTRIRDQDRTKISVLLMISTATFVVCTLPASLLSLFIDQTGDGLGMQIFRSFANCLQVSHYMHNFYLYTMLSSEYRSAFLLLIGCKRYRSPGHTSGEADSPSGKIPNNVLGRVYSLRFYRYNRPKRMDLQPKPLPRVSLPLIF</sequence>
<keyword evidence="8" id="KW-1185">Reference proteome</keyword>
<dbReference type="Gene3D" id="1.20.1070.10">
    <property type="entry name" value="Rhodopsin 7-helix transmembrane proteins"/>
    <property type="match status" value="2"/>
</dbReference>
<dbReference type="Proteomes" id="UP000887574">
    <property type="component" value="Unplaced"/>
</dbReference>
<accession>A0A915EQ53</accession>
<dbReference type="PROSITE" id="PS00237">
    <property type="entry name" value="G_PROTEIN_RECEP_F1_1"/>
    <property type="match status" value="1"/>
</dbReference>
<comment type="subcellular location">
    <subcellularLocation>
        <location evidence="1">Membrane</location>
    </subcellularLocation>
</comment>
<feature type="transmembrane region" description="Helical" evidence="6">
    <location>
        <begin position="311"/>
        <end position="332"/>
    </location>
</feature>
<evidence type="ECO:0000256" key="6">
    <source>
        <dbReference type="SAM" id="Phobius"/>
    </source>
</evidence>
<evidence type="ECO:0000259" key="7">
    <source>
        <dbReference type="PROSITE" id="PS50262"/>
    </source>
</evidence>
<feature type="transmembrane region" description="Helical" evidence="6">
    <location>
        <begin position="384"/>
        <end position="409"/>
    </location>
</feature>
<dbReference type="WBParaSite" id="jg7758.1">
    <property type="protein sequence ID" value="jg7758.1"/>
    <property type="gene ID" value="jg7758"/>
</dbReference>
<keyword evidence="5" id="KW-0675">Receptor</keyword>
<feature type="transmembrane region" description="Helical" evidence="6">
    <location>
        <begin position="65"/>
        <end position="84"/>
    </location>
</feature>
<keyword evidence="5" id="KW-0297">G-protein coupled receptor</keyword>
<keyword evidence="3 6" id="KW-1133">Transmembrane helix</keyword>
<evidence type="ECO:0000256" key="4">
    <source>
        <dbReference type="ARBA" id="ARBA00023136"/>
    </source>
</evidence>
<dbReference type="AlphaFoldDB" id="A0A915EQ53"/>
<dbReference type="InterPro" id="IPR000276">
    <property type="entry name" value="GPCR_Rhodpsn"/>
</dbReference>
<dbReference type="GO" id="GO:0016020">
    <property type="term" value="C:membrane"/>
    <property type="evidence" value="ECO:0007669"/>
    <property type="project" value="UniProtKB-SubCell"/>
</dbReference>
<name>A0A915EQ53_9BILA</name>
<reference evidence="9" key="1">
    <citation type="submission" date="2022-11" db="UniProtKB">
        <authorList>
            <consortium name="WormBaseParasite"/>
        </authorList>
    </citation>
    <scope>IDENTIFICATION</scope>
</reference>
<comment type="similarity">
    <text evidence="5">Belongs to the G-protein coupled receptor 1 family.</text>
</comment>
<dbReference type="PANTHER" id="PTHR47760:SF3">
    <property type="entry name" value="G-PROTEIN COUPLED RECEPTOR AH9.1-RELATED"/>
    <property type="match status" value="1"/>
</dbReference>
<evidence type="ECO:0000313" key="8">
    <source>
        <dbReference type="Proteomes" id="UP000887574"/>
    </source>
</evidence>